<evidence type="ECO:0000256" key="1">
    <source>
        <dbReference type="SAM" id="Phobius"/>
    </source>
</evidence>
<sequence length="135" mass="14542">MMSAVDEDPETAVIIASSWVDVSLEAIDIALRHALRAADIQNDYYGLGCKLIFATESEMALWQCQKSENDPAQVEAALREEAARSHGLLPATSFSLISDVGDSVSKVSDGRGTWILMGMFTGFVLSLGAILFNNS</sequence>
<keyword evidence="1" id="KW-0812">Transmembrane</keyword>
<keyword evidence="1" id="KW-1133">Transmembrane helix</keyword>
<feature type="transmembrane region" description="Helical" evidence="1">
    <location>
        <begin position="114"/>
        <end position="132"/>
    </location>
</feature>
<name>X0Z3L6_9ZZZZ</name>
<proteinExistence type="predicted"/>
<keyword evidence="1" id="KW-0472">Membrane</keyword>
<dbReference type="AlphaFoldDB" id="X0Z3L6"/>
<protein>
    <submittedName>
        <fullName evidence="2">Uncharacterized protein</fullName>
    </submittedName>
</protein>
<gene>
    <name evidence="2" type="ORF">S01H4_17660</name>
</gene>
<accession>X0Z3L6</accession>
<dbReference type="EMBL" id="BART01007792">
    <property type="protein sequence ID" value="GAG63589.1"/>
    <property type="molecule type" value="Genomic_DNA"/>
</dbReference>
<reference evidence="2" key="1">
    <citation type="journal article" date="2014" name="Front. Microbiol.">
        <title>High frequency of phylogenetically diverse reductive dehalogenase-homologous genes in deep subseafloor sedimentary metagenomes.</title>
        <authorList>
            <person name="Kawai M."/>
            <person name="Futagami T."/>
            <person name="Toyoda A."/>
            <person name="Takaki Y."/>
            <person name="Nishi S."/>
            <person name="Hori S."/>
            <person name="Arai W."/>
            <person name="Tsubouchi T."/>
            <person name="Morono Y."/>
            <person name="Uchiyama I."/>
            <person name="Ito T."/>
            <person name="Fujiyama A."/>
            <person name="Inagaki F."/>
            <person name="Takami H."/>
        </authorList>
    </citation>
    <scope>NUCLEOTIDE SEQUENCE</scope>
    <source>
        <strain evidence="2">Expedition CK06-06</strain>
    </source>
</reference>
<organism evidence="2">
    <name type="scientific">marine sediment metagenome</name>
    <dbReference type="NCBI Taxonomy" id="412755"/>
    <lineage>
        <taxon>unclassified sequences</taxon>
        <taxon>metagenomes</taxon>
        <taxon>ecological metagenomes</taxon>
    </lineage>
</organism>
<comment type="caution">
    <text evidence="2">The sequence shown here is derived from an EMBL/GenBank/DDBJ whole genome shotgun (WGS) entry which is preliminary data.</text>
</comment>
<evidence type="ECO:0000313" key="2">
    <source>
        <dbReference type="EMBL" id="GAG63589.1"/>
    </source>
</evidence>